<evidence type="ECO:0000313" key="2">
    <source>
        <dbReference type="Proteomes" id="UP001145114"/>
    </source>
</evidence>
<accession>A0ACC1HHK9</accession>
<proteinExistence type="predicted"/>
<organism evidence="1 2">
    <name type="scientific">Spiromyces aspiralis</name>
    <dbReference type="NCBI Taxonomy" id="68401"/>
    <lineage>
        <taxon>Eukaryota</taxon>
        <taxon>Fungi</taxon>
        <taxon>Fungi incertae sedis</taxon>
        <taxon>Zoopagomycota</taxon>
        <taxon>Kickxellomycotina</taxon>
        <taxon>Kickxellomycetes</taxon>
        <taxon>Kickxellales</taxon>
        <taxon>Kickxellaceae</taxon>
        <taxon>Spiromyces</taxon>
    </lineage>
</organism>
<keyword evidence="2" id="KW-1185">Reference proteome</keyword>
<sequence length="241" mass="27174">MVFRLHGKMSQYQRSTVTRRFREYKTSRGQTAILVTSDVSARGVDYPNVSTVVQVGIPSDPAHYIHRVGRTGRAGKQGYAISLLSSAEIEFLKHLPGVPIKESADLTPDNLGLIEESEDYQNKWKEARKSINPELLNEAFVALLGFYVGRDSYINATGQDLLKMVSGLTKPFDLPTPHIPATLRSMLRLDQGANSSRYRRPTQPFFKSHNNRGSSNNSWSRNDRGKRYSRRDGGNRPKQGY</sequence>
<dbReference type="Proteomes" id="UP001145114">
    <property type="component" value="Unassembled WGS sequence"/>
</dbReference>
<evidence type="ECO:0000313" key="1">
    <source>
        <dbReference type="EMBL" id="KAJ1674697.1"/>
    </source>
</evidence>
<reference evidence="1" key="1">
    <citation type="submission" date="2022-06" db="EMBL/GenBank/DDBJ databases">
        <title>Phylogenomic reconstructions and comparative analyses of Kickxellomycotina fungi.</title>
        <authorList>
            <person name="Reynolds N.K."/>
            <person name="Stajich J.E."/>
            <person name="Barry K."/>
            <person name="Grigoriev I.V."/>
            <person name="Crous P."/>
            <person name="Smith M.E."/>
        </authorList>
    </citation>
    <scope>NUCLEOTIDE SEQUENCE</scope>
    <source>
        <strain evidence="1">RSA 2271</strain>
    </source>
</reference>
<name>A0ACC1HHK9_9FUNG</name>
<protein>
    <submittedName>
        <fullName evidence="1">Uncharacterized protein</fullName>
    </submittedName>
</protein>
<gene>
    <name evidence="1" type="ORF">EV182_002750</name>
</gene>
<comment type="caution">
    <text evidence="1">The sequence shown here is derived from an EMBL/GenBank/DDBJ whole genome shotgun (WGS) entry which is preliminary data.</text>
</comment>
<dbReference type="EMBL" id="JAMZIH010005753">
    <property type="protein sequence ID" value="KAJ1674697.1"/>
    <property type="molecule type" value="Genomic_DNA"/>
</dbReference>